<proteinExistence type="predicted"/>
<evidence type="ECO:0000313" key="2">
    <source>
        <dbReference type="Proteomes" id="UP000306102"/>
    </source>
</evidence>
<dbReference type="AlphaFoldDB" id="A0A4S4D6C4"/>
<sequence length="199" mass="22320">MCDLPEEKIAKSKLWESACDGWRRRERRWRLREDAGERLTAAGDGEVTGGGERRSCWLGLRRREKREIEKKRIFCLVDEMLQCICTPGLHAVSFYVMECFNVFAHTMEASTSSEANFQIPAISRIPLSVPSGYEVDLAISGFTSFLQSDAGSKVGSLPLISSLDGQGKLQSVEGMTIQKAFELMNRVKPIQVPYSAHNQ</sequence>
<reference evidence="1 2" key="1">
    <citation type="journal article" date="2018" name="Proc. Natl. Acad. Sci. U.S.A.">
        <title>Draft genome sequence of Camellia sinensis var. sinensis provides insights into the evolution of the tea genome and tea quality.</title>
        <authorList>
            <person name="Wei C."/>
            <person name="Yang H."/>
            <person name="Wang S."/>
            <person name="Zhao J."/>
            <person name="Liu C."/>
            <person name="Gao L."/>
            <person name="Xia E."/>
            <person name="Lu Y."/>
            <person name="Tai Y."/>
            <person name="She G."/>
            <person name="Sun J."/>
            <person name="Cao H."/>
            <person name="Tong W."/>
            <person name="Gao Q."/>
            <person name="Li Y."/>
            <person name="Deng W."/>
            <person name="Jiang X."/>
            <person name="Wang W."/>
            <person name="Chen Q."/>
            <person name="Zhang S."/>
            <person name="Li H."/>
            <person name="Wu J."/>
            <person name="Wang P."/>
            <person name="Li P."/>
            <person name="Shi C."/>
            <person name="Zheng F."/>
            <person name="Jian J."/>
            <person name="Huang B."/>
            <person name="Shan D."/>
            <person name="Shi M."/>
            <person name="Fang C."/>
            <person name="Yue Y."/>
            <person name="Li F."/>
            <person name="Li D."/>
            <person name="Wei S."/>
            <person name="Han B."/>
            <person name="Jiang C."/>
            <person name="Yin Y."/>
            <person name="Xia T."/>
            <person name="Zhang Z."/>
            <person name="Bennetzen J.L."/>
            <person name="Zhao S."/>
            <person name="Wan X."/>
        </authorList>
    </citation>
    <scope>NUCLEOTIDE SEQUENCE [LARGE SCALE GENOMIC DNA]</scope>
    <source>
        <strain evidence="2">cv. Shuchazao</strain>
        <tissue evidence="1">Leaf</tissue>
    </source>
</reference>
<dbReference type="EMBL" id="SDRB02012530">
    <property type="protein sequence ID" value="THF97463.1"/>
    <property type="molecule type" value="Genomic_DNA"/>
</dbReference>
<organism evidence="1 2">
    <name type="scientific">Camellia sinensis var. sinensis</name>
    <name type="common">China tea</name>
    <dbReference type="NCBI Taxonomy" id="542762"/>
    <lineage>
        <taxon>Eukaryota</taxon>
        <taxon>Viridiplantae</taxon>
        <taxon>Streptophyta</taxon>
        <taxon>Embryophyta</taxon>
        <taxon>Tracheophyta</taxon>
        <taxon>Spermatophyta</taxon>
        <taxon>Magnoliopsida</taxon>
        <taxon>eudicotyledons</taxon>
        <taxon>Gunneridae</taxon>
        <taxon>Pentapetalae</taxon>
        <taxon>asterids</taxon>
        <taxon>Ericales</taxon>
        <taxon>Theaceae</taxon>
        <taxon>Camellia</taxon>
    </lineage>
</organism>
<protein>
    <submittedName>
        <fullName evidence="1">Uncharacterized protein</fullName>
    </submittedName>
</protein>
<keyword evidence="2" id="KW-1185">Reference proteome</keyword>
<accession>A0A4S4D6C4</accession>
<gene>
    <name evidence="1" type="ORF">TEA_029191</name>
</gene>
<comment type="caution">
    <text evidence="1">The sequence shown here is derived from an EMBL/GenBank/DDBJ whole genome shotgun (WGS) entry which is preliminary data.</text>
</comment>
<evidence type="ECO:0000313" key="1">
    <source>
        <dbReference type="EMBL" id="THF97463.1"/>
    </source>
</evidence>
<name>A0A4S4D6C4_CAMSN</name>
<dbReference type="Proteomes" id="UP000306102">
    <property type="component" value="Unassembled WGS sequence"/>
</dbReference>